<sequence length="177" mass="20203">MPDVYENPWLQRIPGITWGAVPSQLKFINMLNRRFHSRTTFTDSNADCIPEVPPPTPALGQFKYPALCISKKTPSFYSIQGKNLCDIISRMNSKTEPTEEECAIIQESHIETNSTVRNVYNTAGYVFPKSGETKMYLWQVPNIGKERFYVFQEILINPVMSLRDQVSLSLSSNFNLS</sequence>
<keyword evidence="1" id="KW-1185">Reference proteome</keyword>
<evidence type="ECO:0000313" key="2">
    <source>
        <dbReference type="RefSeq" id="XP_024943639.1"/>
    </source>
</evidence>
<accession>A0AAJ7W3Y8</accession>
<proteinExistence type="predicted"/>
<dbReference type="Proteomes" id="UP000694920">
    <property type="component" value="Unplaced"/>
</dbReference>
<dbReference type="GeneID" id="107270485"/>
<reference evidence="2 3" key="1">
    <citation type="submission" date="2025-04" db="UniProtKB">
        <authorList>
            <consortium name="RefSeq"/>
        </authorList>
    </citation>
    <scope>IDENTIFICATION</scope>
</reference>
<organism evidence="1 2">
    <name type="scientific">Cephus cinctus</name>
    <name type="common">Wheat stem sawfly</name>
    <dbReference type="NCBI Taxonomy" id="211228"/>
    <lineage>
        <taxon>Eukaryota</taxon>
        <taxon>Metazoa</taxon>
        <taxon>Ecdysozoa</taxon>
        <taxon>Arthropoda</taxon>
        <taxon>Hexapoda</taxon>
        <taxon>Insecta</taxon>
        <taxon>Pterygota</taxon>
        <taxon>Neoptera</taxon>
        <taxon>Endopterygota</taxon>
        <taxon>Hymenoptera</taxon>
        <taxon>Cephoidea</taxon>
        <taxon>Cephidae</taxon>
        <taxon>Cephus</taxon>
    </lineage>
</organism>
<dbReference type="AlphaFoldDB" id="A0AAJ7W3Y8"/>
<name>A0AAJ7W3Y8_CEPCN</name>
<dbReference type="KEGG" id="ccin:107270485"/>
<dbReference type="RefSeq" id="XP_024943639.1">
    <property type="nucleotide sequence ID" value="XM_025087871.1"/>
</dbReference>
<gene>
    <name evidence="2 3" type="primary">LOC107270485</name>
</gene>
<dbReference type="RefSeq" id="XP_024943640.1">
    <property type="nucleotide sequence ID" value="XM_025087872.1"/>
</dbReference>
<evidence type="ECO:0000313" key="1">
    <source>
        <dbReference type="Proteomes" id="UP000694920"/>
    </source>
</evidence>
<protein>
    <submittedName>
        <fullName evidence="2 3">Uncharacterized protein LOC107270485 isoform X1</fullName>
    </submittedName>
</protein>
<evidence type="ECO:0000313" key="3">
    <source>
        <dbReference type="RefSeq" id="XP_024943640.1"/>
    </source>
</evidence>